<dbReference type="EC" id="2.7.7.65" evidence="1"/>
<evidence type="ECO:0000259" key="2">
    <source>
        <dbReference type="PROSITE" id="PS50887"/>
    </source>
</evidence>
<dbReference type="Proteomes" id="UP000565262">
    <property type="component" value="Unassembled WGS sequence"/>
</dbReference>
<dbReference type="PANTHER" id="PTHR45138:SF23">
    <property type="entry name" value="SIGNALING PROTEIN"/>
    <property type="match status" value="1"/>
</dbReference>
<dbReference type="GO" id="GO:0052621">
    <property type="term" value="F:diguanylate cyclase activity"/>
    <property type="evidence" value="ECO:0007669"/>
    <property type="project" value="UniProtKB-EC"/>
</dbReference>
<evidence type="ECO:0000313" key="4">
    <source>
        <dbReference type="Proteomes" id="UP000565262"/>
    </source>
</evidence>
<dbReference type="SUPFAM" id="SSF55781">
    <property type="entry name" value="GAF domain-like"/>
    <property type="match status" value="1"/>
</dbReference>
<sequence>MRLNEEWLTPENQELVPLSRWQNTVNLMADLFRAPAAFIVQHGAGGFRVTIASEQEENPYPSGGIIPSDTNIFCRKIVETCKPLYVNHATADPEWETNPEVSQDGFNSYLGLPIFWPDGLPFGTICVMDFSVTHYDDTYIQLIKQFRDLVQTDLLLVQQFEQIRAMALNDELTHLFNRRGFITVAEQRVQLARRNNNGLALVFMDVDGLKGLNDNLGHETGDFALKALARCMKNNVRGSDICARLGGDEFIILAETDQTDALKNICQRIEHDFCEAMPDNAPERTGVSYGIVQINDMSVSLECWMEKADKLMYSQKYFKRAVVRPAPD</sequence>
<protein>
    <recommendedName>
        <fullName evidence="1">diguanylate cyclase</fullName>
        <ecNumber evidence="1">2.7.7.65</ecNumber>
    </recommendedName>
</protein>
<dbReference type="PROSITE" id="PS50887">
    <property type="entry name" value="GGDEF"/>
    <property type="match status" value="1"/>
</dbReference>
<dbReference type="Gene3D" id="3.30.70.270">
    <property type="match status" value="1"/>
</dbReference>
<dbReference type="AlphaFoldDB" id="A0A839IP94"/>
<gene>
    <name evidence="3" type="ORF">H4O21_05600</name>
</gene>
<dbReference type="SMART" id="SM00065">
    <property type="entry name" value="GAF"/>
    <property type="match status" value="1"/>
</dbReference>
<dbReference type="GO" id="GO:0043709">
    <property type="term" value="P:cell adhesion involved in single-species biofilm formation"/>
    <property type="evidence" value="ECO:0007669"/>
    <property type="project" value="TreeGrafter"/>
</dbReference>
<dbReference type="GO" id="GO:1902201">
    <property type="term" value="P:negative regulation of bacterial-type flagellum-dependent cell motility"/>
    <property type="evidence" value="ECO:0007669"/>
    <property type="project" value="TreeGrafter"/>
</dbReference>
<reference evidence="3 4" key="1">
    <citation type="submission" date="2020-08" db="EMBL/GenBank/DDBJ databases">
        <title>Oceanospirillum sp. nov. isolated from marine sediment.</title>
        <authorList>
            <person name="Ji X."/>
        </authorList>
    </citation>
    <scope>NUCLEOTIDE SEQUENCE [LARGE SCALE GENOMIC DNA]</scope>
    <source>
        <strain evidence="3 4">D5</strain>
    </source>
</reference>
<dbReference type="NCBIfam" id="TIGR00254">
    <property type="entry name" value="GGDEF"/>
    <property type="match status" value="1"/>
</dbReference>
<feature type="domain" description="GGDEF" evidence="2">
    <location>
        <begin position="197"/>
        <end position="328"/>
    </location>
</feature>
<dbReference type="Pfam" id="PF01590">
    <property type="entry name" value="GAF"/>
    <property type="match status" value="1"/>
</dbReference>
<dbReference type="InterPro" id="IPR050469">
    <property type="entry name" value="Diguanylate_Cyclase"/>
</dbReference>
<dbReference type="SMART" id="SM00267">
    <property type="entry name" value="GGDEF"/>
    <property type="match status" value="1"/>
</dbReference>
<keyword evidence="4" id="KW-1185">Reference proteome</keyword>
<evidence type="ECO:0000256" key="1">
    <source>
        <dbReference type="ARBA" id="ARBA00012528"/>
    </source>
</evidence>
<accession>A0A839IP94</accession>
<dbReference type="GO" id="GO:0005886">
    <property type="term" value="C:plasma membrane"/>
    <property type="evidence" value="ECO:0007669"/>
    <property type="project" value="TreeGrafter"/>
</dbReference>
<dbReference type="InterPro" id="IPR029787">
    <property type="entry name" value="Nucleotide_cyclase"/>
</dbReference>
<dbReference type="PANTHER" id="PTHR45138">
    <property type="entry name" value="REGULATORY COMPONENTS OF SENSORY TRANSDUCTION SYSTEM"/>
    <property type="match status" value="1"/>
</dbReference>
<evidence type="ECO:0000313" key="3">
    <source>
        <dbReference type="EMBL" id="MBB1486076.1"/>
    </source>
</evidence>
<dbReference type="InterPro" id="IPR000160">
    <property type="entry name" value="GGDEF_dom"/>
</dbReference>
<proteinExistence type="predicted"/>
<dbReference type="InterPro" id="IPR043128">
    <property type="entry name" value="Rev_trsase/Diguanyl_cyclase"/>
</dbReference>
<dbReference type="RefSeq" id="WP_182807859.1">
    <property type="nucleotide sequence ID" value="NZ_JACJFM010000005.1"/>
</dbReference>
<dbReference type="EMBL" id="JACJFM010000005">
    <property type="protein sequence ID" value="MBB1486076.1"/>
    <property type="molecule type" value="Genomic_DNA"/>
</dbReference>
<dbReference type="Pfam" id="PF00990">
    <property type="entry name" value="GGDEF"/>
    <property type="match status" value="1"/>
</dbReference>
<dbReference type="Gene3D" id="3.30.450.40">
    <property type="match status" value="1"/>
</dbReference>
<name>A0A839IP94_9GAMM</name>
<comment type="caution">
    <text evidence="3">The sequence shown here is derived from an EMBL/GenBank/DDBJ whole genome shotgun (WGS) entry which is preliminary data.</text>
</comment>
<organism evidence="3 4">
    <name type="scientific">Oceanospirillum sediminis</name>
    <dbReference type="NCBI Taxonomy" id="2760088"/>
    <lineage>
        <taxon>Bacteria</taxon>
        <taxon>Pseudomonadati</taxon>
        <taxon>Pseudomonadota</taxon>
        <taxon>Gammaproteobacteria</taxon>
        <taxon>Oceanospirillales</taxon>
        <taxon>Oceanospirillaceae</taxon>
        <taxon>Oceanospirillum</taxon>
    </lineage>
</organism>
<dbReference type="InterPro" id="IPR029016">
    <property type="entry name" value="GAF-like_dom_sf"/>
</dbReference>
<dbReference type="InterPro" id="IPR003018">
    <property type="entry name" value="GAF"/>
</dbReference>
<dbReference type="SUPFAM" id="SSF55073">
    <property type="entry name" value="Nucleotide cyclase"/>
    <property type="match status" value="1"/>
</dbReference>
<dbReference type="CDD" id="cd01949">
    <property type="entry name" value="GGDEF"/>
    <property type="match status" value="1"/>
</dbReference>